<evidence type="ECO:0000256" key="1">
    <source>
        <dbReference type="SAM" id="Phobius"/>
    </source>
</evidence>
<keyword evidence="1" id="KW-0812">Transmembrane</keyword>
<keyword evidence="3" id="KW-1185">Reference proteome</keyword>
<name>A0ABD2QQF4_9SOLN</name>
<dbReference type="Proteomes" id="UP001627284">
    <property type="component" value="Unassembled WGS sequence"/>
</dbReference>
<keyword evidence="1" id="KW-0472">Membrane</keyword>
<proteinExistence type="predicted"/>
<gene>
    <name evidence="2" type="ORF">AABB24_039345</name>
</gene>
<organism evidence="2 3">
    <name type="scientific">Solanum stoloniferum</name>
    <dbReference type="NCBI Taxonomy" id="62892"/>
    <lineage>
        <taxon>Eukaryota</taxon>
        <taxon>Viridiplantae</taxon>
        <taxon>Streptophyta</taxon>
        <taxon>Embryophyta</taxon>
        <taxon>Tracheophyta</taxon>
        <taxon>Spermatophyta</taxon>
        <taxon>Magnoliopsida</taxon>
        <taxon>eudicotyledons</taxon>
        <taxon>Gunneridae</taxon>
        <taxon>Pentapetalae</taxon>
        <taxon>asterids</taxon>
        <taxon>lamiids</taxon>
        <taxon>Solanales</taxon>
        <taxon>Solanaceae</taxon>
        <taxon>Solanoideae</taxon>
        <taxon>Solaneae</taxon>
        <taxon>Solanum</taxon>
    </lineage>
</organism>
<sequence>MNLTYWNLEVYTFPYTDITIYSNNSLKLYKLVGVRSSLPFSKMPEGFAQQTYKVDRSLVEPLLPIRVGLTQKYCKKEWNHWRVVYFYSCSNLVTFICHVLLYEHQFN</sequence>
<dbReference type="AlphaFoldDB" id="A0ABD2QQF4"/>
<evidence type="ECO:0000313" key="3">
    <source>
        <dbReference type="Proteomes" id="UP001627284"/>
    </source>
</evidence>
<keyword evidence="1" id="KW-1133">Transmembrane helix</keyword>
<comment type="caution">
    <text evidence="2">The sequence shown here is derived from an EMBL/GenBank/DDBJ whole genome shotgun (WGS) entry which is preliminary data.</text>
</comment>
<accession>A0ABD2QQF4</accession>
<dbReference type="EMBL" id="JBJKTR010000024">
    <property type="protein sequence ID" value="KAL3321695.1"/>
    <property type="molecule type" value="Genomic_DNA"/>
</dbReference>
<protein>
    <submittedName>
        <fullName evidence="2">Uncharacterized protein</fullName>
    </submittedName>
</protein>
<feature type="transmembrane region" description="Helical" evidence="1">
    <location>
        <begin position="83"/>
        <end position="102"/>
    </location>
</feature>
<reference evidence="2 3" key="1">
    <citation type="submission" date="2024-05" db="EMBL/GenBank/DDBJ databases">
        <title>De novo assembly of an allotetraploid wild potato.</title>
        <authorList>
            <person name="Hosaka A.J."/>
        </authorList>
    </citation>
    <scope>NUCLEOTIDE SEQUENCE [LARGE SCALE GENOMIC DNA]</scope>
    <source>
        <tissue evidence="2">Young leaves</tissue>
    </source>
</reference>
<evidence type="ECO:0000313" key="2">
    <source>
        <dbReference type="EMBL" id="KAL3321695.1"/>
    </source>
</evidence>